<protein>
    <recommendedName>
        <fullName evidence="6">Major facilitator superfamily (MFS) profile domain-containing protein</fullName>
    </recommendedName>
</protein>
<dbReference type="EMBL" id="LIAE01006857">
    <property type="protein sequence ID" value="PAV84385.1"/>
    <property type="molecule type" value="Genomic_DNA"/>
</dbReference>
<feature type="transmembrane region" description="Helical" evidence="5">
    <location>
        <begin position="335"/>
        <end position="354"/>
    </location>
</feature>
<dbReference type="SUPFAM" id="SSF103473">
    <property type="entry name" value="MFS general substrate transporter"/>
    <property type="match status" value="1"/>
</dbReference>
<evidence type="ECO:0000256" key="2">
    <source>
        <dbReference type="ARBA" id="ARBA00022692"/>
    </source>
</evidence>
<dbReference type="GO" id="GO:0016020">
    <property type="term" value="C:membrane"/>
    <property type="evidence" value="ECO:0007669"/>
    <property type="project" value="UniProtKB-SubCell"/>
</dbReference>
<dbReference type="OrthoDB" id="4142200at2759"/>
<evidence type="ECO:0000313" key="8">
    <source>
        <dbReference type="Proteomes" id="UP000218231"/>
    </source>
</evidence>
<feature type="transmembrane region" description="Helical" evidence="5">
    <location>
        <begin position="59"/>
        <end position="81"/>
    </location>
</feature>
<feature type="transmembrane region" description="Helical" evidence="5">
    <location>
        <begin position="182"/>
        <end position="203"/>
    </location>
</feature>
<feature type="transmembrane region" description="Helical" evidence="5">
    <location>
        <begin position="406"/>
        <end position="426"/>
    </location>
</feature>
<dbReference type="InterPro" id="IPR020846">
    <property type="entry name" value="MFS_dom"/>
</dbReference>
<feature type="domain" description="Major facilitator superfamily (MFS) profile" evidence="6">
    <location>
        <begin position="9"/>
        <end position="459"/>
    </location>
</feature>
<dbReference type="PROSITE" id="PS50850">
    <property type="entry name" value="MFS"/>
    <property type="match status" value="1"/>
</dbReference>
<dbReference type="STRING" id="2018661.A0A2A2LE45"/>
<feature type="transmembrane region" description="Helical" evidence="5">
    <location>
        <begin position="118"/>
        <end position="141"/>
    </location>
</feature>
<feature type="transmembrane region" description="Helical" evidence="5">
    <location>
        <begin position="366"/>
        <end position="394"/>
    </location>
</feature>
<dbReference type="InterPro" id="IPR005828">
    <property type="entry name" value="MFS_sugar_transport-like"/>
</dbReference>
<evidence type="ECO:0000256" key="3">
    <source>
        <dbReference type="ARBA" id="ARBA00022989"/>
    </source>
</evidence>
<feature type="transmembrane region" description="Helical" evidence="5">
    <location>
        <begin position="268"/>
        <end position="287"/>
    </location>
</feature>
<keyword evidence="8" id="KW-1185">Reference proteome</keyword>
<comment type="subcellular location">
    <subcellularLocation>
        <location evidence="1">Membrane</location>
        <topology evidence="1">Multi-pass membrane protein</topology>
    </subcellularLocation>
</comment>
<accession>A0A2A2LE45</accession>
<dbReference type="GO" id="GO:0015149">
    <property type="term" value="F:hexose transmembrane transporter activity"/>
    <property type="evidence" value="ECO:0007669"/>
    <property type="project" value="TreeGrafter"/>
</dbReference>
<dbReference type="PANTHER" id="PTHR23503:SF123">
    <property type="entry name" value="MAJOR FACILITATOR SUPERFAMILY (MFS) PROFILE DOMAIN-CONTAINING PROTEIN"/>
    <property type="match status" value="1"/>
</dbReference>
<feature type="transmembrane region" description="Helical" evidence="5">
    <location>
        <begin position="93"/>
        <end position="112"/>
    </location>
</feature>
<dbReference type="AlphaFoldDB" id="A0A2A2LE45"/>
<evidence type="ECO:0000256" key="4">
    <source>
        <dbReference type="ARBA" id="ARBA00023136"/>
    </source>
</evidence>
<keyword evidence="2 5" id="KW-0812">Transmembrane</keyword>
<dbReference type="PANTHER" id="PTHR23503">
    <property type="entry name" value="SOLUTE CARRIER FAMILY 2"/>
    <property type="match status" value="1"/>
</dbReference>
<dbReference type="Proteomes" id="UP000218231">
    <property type="component" value="Unassembled WGS sequence"/>
</dbReference>
<evidence type="ECO:0000256" key="5">
    <source>
        <dbReference type="SAM" id="Phobius"/>
    </source>
</evidence>
<dbReference type="InterPro" id="IPR036259">
    <property type="entry name" value="MFS_trans_sf"/>
</dbReference>
<evidence type="ECO:0000259" key="6">
    <source>
        <dbReference type="PROSITE" id="PS50850"/>
    </source>
</evidence>
<dbReference type="Pfam" id="PF00083">
    <property type="entry name" value="Sugar_tr"/>
    <property type="match status" value="1"/>
</dbReference>
<evidence type="ECO:0000256" key="1">
    <source>
        <dbReference type="ARBA" id="ARBA00004141"/>
    </source>
</evidence>
<evidence type="ECO:0000313" key="7">
    <source>
        <dbReference type="EMBL" id="PAV84385.1"/>
    </source>
</evidence>
<name>A0A2A2LE45_9BILA</name>
<dbReference type="Gene3D" id="1.20.1250.20">
    <property type="entry name" value="MFS general substrate transporter like domains"/>
    <property type="match status" value="1"/>
</dbReference>
<sequence length="526" mass="58723">MVYPVADRLLLVTLVHAIFAQFGDAMMGCFNLLNVPIRRFFNESLSSHYGMITEERFEFLFSLSASAMFVGLLVGFASMGWLMDNLGRKETAVYLRCFLGVLGSVSMLSAHLTGFCEFFIFGHFIAGVVGGLKVVLIIYMAECSPDNKRGLSSVAINSGGQITLLLITPLCLPALIGTDDLWFLLPCLTALMALLHLSIAAFFPQSPKQLYIQKHDEEAARKSLRFYYGDNKDIEIDEAIFEMDAENASLREDSMKICGILKHDDYRFSFFLVFICAIVPVFSAFNIKTQYFLRLLISYGLTQSEATTAMLIISAVSVPVCFIAPILIERIGRRPIFVTITLLCTVEWIGLGLAQTFTDFGYESSLIWLTAVVGAILGQIAVNLGLLIMAPILMSEICPHNTRATISLYTQVPPMVIAAVEVTIFPTLRGTFGSSFFFFCAIACFVMAIILYMQMLETAGLPIDEILQNITMSCRHTRRHTVGAFGIRVFNEYGTMKNYFYLDDDDDELNEDTPVQRKRSNTVSMF</sequence>
<dbReference type="InterPro" id="IPR045263">
    <property type="entry name" value="GLUT"/>
</dbReference>
<feature type="transmembrane region" description="Helical" evidence="5">
    <location>
        <begin position="307"/>
        <end position="328"/>
    </location>
</feature>
<proteinExistence type="predicted"/>
<gene>
    <name evidence="7" type="ORF">WR25_16441</name>
</gene>
<feature type="transmembrane region" description="Helical" evidence="5">
    <location>
        <begin position="432"/>
        <end position="453"/>
    </location>
</feature>
<comment type="caution">
    <text evidence="7">The sequence shown here is derived from an EMBL/GenBank/DDBJ whole genome shotgun (WGS) entry which is preliminary data.</text>
</comment>
<organism evidence="7 8">
    <name type="scientific">Diploscapter pachys</name>
    <dbReference type="NCBI Taxonomy" id="2018661"/>
    <lineage>
        <taxon>Eukaryota</taxon>
        <taxon>Metazoa</taxon>
        <taxon>Ecdysozoa</taxon>
        <taxon>Nematoda</taxon>
        <taxon>Chromadorea</taxon>
        <taxon>Rhabditida</taxon>
        <taxon>Rhabditina</taxon>
        <taxon>Rhabditomorpha</taxon>
        <taxon>Rhabditoidea</taxon>
        <taxon>Rhabditidae</taxon>
        <taxon>Diploscapter</taxon>
    </lineage>
</organism>
<reference evidence="7 8" key="1">
    <citation type="journal article" date="2017" name="Curr. Biol.">
        <title>Genome architecture and evolution of a unichromosomal asexual nematode.</title>
        <authorList>
            <person name="Fradin H."/>
            <person name="Zegar C."/>
            <person name="Gutwein M."/>
            <person name="Lucas J."/>
            <person name="Kovtun M."/>
            <person name="Corcoran D."/>
            <person name="Baugh L.R."/>
            <person name="Kiontke K."/>
            <person name="Gunsalus K."/>
            <person name="Fitch D.H."/>
            <person name="Piano F."/>
        </authorList>
    </citation>
    <scope>NUCLEOTIDE SEQUENCE [LARGE SCALE GENOMIC DNA]</scope>
    <source>
        <strain evidence="7">PF1309</strain>
    </source>
</reference>
<feature type="transmembrane region" description="Helical" evidence="5">
    <location>
        <begin position="153"/>
        <end position="176"/>
    </location>
</feature>
<keyword evidence="4 5" id="KW-0472">Membrane</keyword>
<keyword evidence="3 5" id="KW-1133">Transmembrane helix</keyword>